<organism evidence="2 3">
    <name type="scientific">Aldrovandia affinis</name>
    <dbReference type="NCBI Taxonomy" id="143900"/>
    <lineage>
        <taxon>Eukaryota</taxon>
        <taxon>Metazoa</taxon>
        <taxon>Chordata</taxon>
        <taxon>Craniata</taxon>
        <taxon>Vertebrata</taxon>
        <taxon>Euteleostomi</taxon>
        <taxon>Actinopterygii</taxon>
        <taxon>Neopterygii</taxon>
        <taxon>Teleostei</taxon>
        <taxon>Notacanthiformes</taxon>
        <taxon>Halosauridae</taxon>
        <taxon>Aldrovandia</taxon>
    </lineage>
</organism>
<protein>
    <submittedName>
        <fullName evidence="2">Uncharacterized protein</fullName>
    </submittedName>
</protein>
<evidence type="ECO:0000256" key="1">
    <source>
        <dbReference type="SAM" id="MobiDB-lite"/>
    </source>
</evidence>
<reference evidence="2" key="1">
    <citation type="journal article" date="2023" name="Science">
        <title>Genome structures resolve the early diversification of teleost fishes.</title>
        <authorList>
            <person name="Parey E."/>
            <person name="Louis A."/>
            <person name="Montfort J."/>
            <person name="Bouchez O."/>
            <person name="Roques C."/>
            <person name="Iampietro C."/>
            <person name="Lluch J."/>
            <person name="Castinel A."/>
            <person name="Donnadieu C."/>
            <person name="Desvignes T."/>
            <person name="Floi Bucao C."/>
            <person name="Jouanno E."/>
            <person name="Wen M."/>
            <person name="Mejri S."/>
            <person name="Dirks R."/>
            <person name="Jansen H."/>
            <person name="Henkel C."/>
            <person name="Chen W.J."/>
            <person name="Zahm M."/>
            <person name="Cabau C."/>
            <person name="Klopp C."/>
            <person name="Thompson A.W."/>
            <person name="Robinson-Rechavi M."/>
            <person name="Braasch I."/>
            <person name="Lecointre G."/>
            <person name="Bobe J."/>
            <person name="Postlethwait J.H."/>
            <person name="Berthelot C."/>
            <person name="Roest Crollius H."/>
            <person name="Guiguen Y."/>
        </authorList>
    </citation>
    <scope>NUCLEOTIDE SEQUENCE</scope>
    <source>
        <strain evidence="2">NC1722</strain>
    </source>
</reference>
<feature type="non-terminal residue" evidence="2">
    <location>
        <position position="1"/>
    </location>
</feature>
<dbReference type="Proteomes" id="UP001221898">
    <property type="component" value="Unassembled WGS sequence"/>
</dbReference>
<evidence type="ECO:0000313" key="2">
    <source>
        <dbReference type="EMBL" id="KAJ8399455.1"/>
    </source>
</evidence>
<feature type="compositionally biased region" description="Basic and acidic residues" evidence="1">
    <location>
        <begin position="123"/>
        <end position="140"/>
    </location>
</feature>
<dbReference type="EMBL" id="JAINUG010000083">
    <property type="protein sequence ID" value="KAJ8399455.1"/>
    <property type="molecule type" value="Genomic_DNA"/>
</dbReference>
<evidence type="ECO:0000313" key="3">
    <source>
        <dbReference type="Proteomes" id="UP001221898"/>
    </source>
</evidence>
<keyword evidence="3" id="KW-1185">Reference proteome</keyword>
<dbReference type="AlphaFoldDB" id="A0AAD7SBB8"/>
<gene>
    <name evidence="2" type="ORF">AAFF_G00411670</name>
</gene>
<proteinExistence type="predicted"/>
<sequence>DHLKNDSNSSHGKRRPVFIIGALGGLSRGDVAIRRERRGPSAINVLFPQAPQVHQNLPEVVLKINPNEGVEHGVETAVEGHGAIQEGDVVGQVAGDEDHHHGYDHAHGLVPLEVLGPQQGREDVGVAEDHDQQREEEPHGHLHAGHQHLHQPCALLLVKLEVAHCCGHVALIAGDLVPVVVHEGGYGEGNRQRPDA</sequence>
<name>A0AAD7SBB8_9TELE</name>
<feature type="region of interest" description="Disordered" evidence="1">
    <location>
        <begin position="123"/>
        <end position="145"/>
    </location>
</feature>
<accession>A0AAD7SBB8</accession>
<comment type="caution">
    <text evidence="2">The sequence shown here is derived from an EMBL/GenBank/DDBJ whole genome shotgun (WGS) entry which is preliminary data.</text>
</comment>